<comment type="caution">
    <text evidence="2">The sequence shown here is derived from an EMBL/GenBank/DDBJ whole genome shotgun (WGS) entry which is preliminary data.</text>
</comment>
<evidence type="ECO:0000313" key="2">
    <source>
        <dbReference type="EMBL" id="SFL06171.1"/>
    </source>
</evidence>
<dbReference type="Proteomes" id="UP000199598">
    <property type="component" value="Unassembled WGS sequence"/>
</dbReference>
<dbReference type="PANTHER" id="PTHR40106">
    <property type="entry name" value="INNER MEMBRANE PROTEIN RCLC"/>
    <property type="match status" value="1"/>
</dbReference>
<dbReference type="PANTHER" id="PTHR40106:SF1">
    <property type="entry name" value="INNER MEMBRANE PROTEIN RCLC"/>
    <property type="match status" value="1"/>
</dbReference>
<keyword evidence="1" id="KW-0472">Membrane</keyword>
<accession>A0A1I4EPU9</accession>
<keyword evidence="1" id="KW-1133">Transmembrane helix</keyword>
<keyword evidence="3" id="KW-1185">Reference proteome</keyword>
<dbReference type="RefSeq" id="WP_063287922.1">
    <property type="nucleotide sequence ID" value="NZ_FOSK01000015.1"/>
</dbReference>
<dbReference type="Pfam" id="PF04224">
    <property type="entry name" value="DUF417"/>
    <property type="match status" value="1"/>
</dbReference>
<feature type="transmembrane region" description="Helical" evidence="1">
    <location>
        <begin position="103"/>
        <end position="127"/>
    </location>
</feature>
<dbReference type="EMBL" id="FOSK01000015">
    <property type="protein sequence ID" value="SFL06171.1"/>
    <property type="molecule type" value="Genomic_DNA"/>
</dbReference>
<evidence type="ECO:0000256" key="1">
    <source>
        <dbReference type="SAM" id="Phobius"/>
    </source>
</evidence>
<sequence length="166" mass="17501">MTDLTHAPATQSDDNAALGALFSDIAKNGIFAALILVFLWFGGMKFTAYEAGAIRGLVENSPFLGWLYSFLSEGAVSKLIGLTELTIAALLTTRFFAPKFAVFGALGAIGTFLLTFSFFFSTPGVFIPDTGVLAISVIPGQFLLKDIVLLFASVFALGNALSATAK</sequence>
<feature type="transmembrane region" description="Helical" evidence="1">
    <location>
        <begin position="29"/>
        <end position="46"/>
    </location>
</feature>
<reference evidence="2 3" key="1">
    <citation type="submission" date="2016-10" db="EMBL/GenBank/DDBJ databases">
        <authorList>
            <person name="Varghese N."/>
            <person name="Submissions S."/>
        </authorList>
    </citation>
    <scope>NUCLEOTIDE SEQUENCE [LARGE SCALE GENOMIC DNA]</scope>
    <source>
        <strain evidence="2 3">DSM 16392</strain>
    </source>
</reference>
<protein>
    <submittedName>
        <fullName evidence="2">Uncharacterized membrane protein YkgB</fullName>
    </submittedName>
</protein>
<organism evidence="2 3">
    <name type="scientific">Pseudovibrio ascidiaceicola</name>
    <dbReference type="NCBI Taxonomy" id="285279"/>
    <lineage>
        <taxon>Bacteria</taxon>
        <taxon>Pseudomonadati</taxon>
        <taxon>Pseudomonadota</taxon>
        <taxon>Alphaproteobacteria</taxon>
        <taxon>Hyphomicrobiales</taxon>
        <taxon>Stappiaceae</taxon>
        <taxon>Pseudovibrio</taxon>
    </lineage>
</organism>
<gene>
    <name evidence="2" type="ORF">SAMN04488518_115117</name>
</gene>
<keyword evidence="1" id="KW-0812">Transmembrane</keyword>
<feature type="transmembrane region" description="Helical" evidence="1">
    <location>
        <begin position="147"/>
        <end position="165"/>
    </location>
</feature>
<evidence type="ECO:0000313" key="3">
    <source>
        <dbReference type="Proteomes" id="UP000199598"/>
    </source>
</evidence>
<dbReference type="InterPro" id="IPR007339">
    <property type="entry name" value="RclC-like"/>
</dbReference>
<name>A0A1I4EPU9_9HYPH</name>
<proteinExistence type="predicted"/>